<keyword evidence="3" id="KW-1185">Reference proteome</keyword>
<reference evidence="2 3" key="1">
    <citation type="submission" date="2022-06" db="EMBL/GenBank/DDBJ databases">
        <title>Mycolicibacterium sp. CAU 1645 isolated from seawater.</title>
        <authorList>
            <person name="Kim W."/>
        </authorList>
    </citation>
    <scope>NUCLEOTIDE SEQUENCE [LARGE SCALE GENOMIC DNA]</scope>
    <source>
        <strain evidence="2 3">CAU 1645</strain>
    </source>
</reference>
<dbReference type="SUPFAM" id="SSF109854">
    <property type="entry name" value="DinB/YfiT-like putative metalloenzymes"/>
    <property type="match status" value="1"/>
</dbReference>
<protein>
    <submittedName>
        <fullName evidence="2">Maleylpyruvate isomerase family mycothiol-dependent enzyme</fullName>
    </submittedName>
</protein>
<evidence type="ECO:0000313" key="2">
    <source>
        <dbReference type="EMBL" id="MCP9271093.1"/>
    </source>
</evidence>
<evidence type="ECO:0000313" key="3">
    <source>
        <dbReference type="Proteomes" id="UP001651690"/>
    </source>
</evidence>
<comment type="caution">
    <text evidence="2">The sequence shown here is derived from an EMBL/GenBank/DDBJ whole genome shotgun (WGS) entry which is preliminary data.</text>
</comment>
<dbReference type="RefSeq" id="WP_255058064.1">
    <property type="nucleotide sequence ID" value="NZ_JANDBD010000001.1"/>
</dbReference>
<dbReference type="InterPro" id="IPR024344">
    <property type="entry name" value="MDMPI_metal-binding"/>
</dbReference>
<dbReference type="NCBIfam" id="TIGR03083">
    <property type="entry name" value="maleylpyruvate isomerase family mycothiol-dependent enzyme"/>
    <property type="match status" value="1"/>
</dbReference>
<keyword evidence="2" id="KW-0413">Isomerase</keyword>
<dbReference type="InterPro" id="IPR034660">
    <property type="entry name" value="DinB/YfiT-like"/>
</dbReference>
<organism evidence="2 3">
    <name type="scientific">Mycolicibacterium arenosum</name>
    <dbReference type="NCBI Taxonomy" id="2952157"/>
    <lineage>
        <taxon>Bacteria</taxon>
        <taxon>Bacillati</taxon>
        <taxon>Actinomycetota</taxon>
        <taxon>Actinomycetes</taxon>
        <taxon>Mycobacteriales</taxon>
        <taxon>Mycobacteriaceae</taxon>
        <taxon>Mycolicibacterium</taxon>
    </lineage>
</organism>
<evidence type="ECO:0000259" key="1">
    <source>
        <dbReference type="Pfam" id="PF11716"/>
    </source>
</evidence>
<dbReference type="InterPro" id="IPR017517">
    <property type="entry name" value="Maleyloyr_isom"/>
</dbReference>
<feature type="domain" description="Mycothiol-dependent maleylpyruvate isomerase metal-binding" evidence="1">
    <location>
        <begin position="11"/>
        <end position="92"/>
    </location>
</feature>
<dbReference type="Pfam" id="PF11716">
    <property type="entry name" value="MDMPI_N"/>
    <property type="match status" value="1"/>
</dbReference>
<dbReference type="Gene3D" id="1.20.120.450">
    <property type="entry name" value="dinb family like domain"/>
    <property type="match status" value="1"/>
</dbReference>
<proteinExistence type="predicted"/>
<dbReference type="EMBL" id="JANDBD010000001">
    <property type="protein sequence ID" value="MCP9271093.1"/>
    <property type="molecule type" value="Genomic_DNA"/>
</dbReference>
<sequence length="217" mass="22790">MSVGDLLAMNDARFLDVARGLSVGEWAAPSLCAEWSNREVLAHLVLGRSSRLAGLMAEMLRTRGSFDSANAQLASAFAASRSDAELVDGFARYSDGPRGIGRYFPRTLLLGDHVTHELDICFALDLEPTVAPAALVAVLNAQVQVPNPFVPAFRNSRGVRLVATDVGWVHGSGPDVVGSSAAIVSVLGDRPKALSRLTGEGVAVLAGRVSRPSRTAG</sequence>
<dbReference type="Proteomes" id="UP001651690">
    <property type="component" value="Unassembled WGS sequence"/>
</dbReference>
<name>A0ABT1LW29_9MYCO</name>
<accession>A0ABT1LW29</accession>
<dbReference type="GO" id="GO:0016853">
    <property type="term" value="F:isomerase activity"/>
    <property type="evidence" value="ECO:0007669"/>
    <property type="project" value="UniProtKB-KW"/>
</dbReference>
<gene>
    <name evidence="2" type="ORF">NM203_02705</name>
</gene>